<evidence type="ECO:0000313" key="3">
    <source>
        <dbReference type="Proteomes" id="UP000266841"/>
    </source>
</evidence>
<reference evidence="2 3" key="1">
    <citation type="journal article" date="2012" name="Genome Biol.">
        <title>Genome and low-iron response of an oceanic diatom adapted to chronic iron limitation.</title>
        <authorList>
            <person name="Lommer M."/>
            <person name="Specht M."/>
            <person name="Roy A.S."/>
            <person name="Kraemer L."/>
            <person name="Andreson R."/>
            <person name="Gutowska M.A."/>
            <person name="Wolf J."/>
            <person name="Bergner S.V."/>
            <person name="Schilhabel M.B."/>
            <person name="Klostermeier U.C."/>
            <person name="Beiko R.G."/>
            <person name="Rosenstiel P."/>
            <person name="Hippler M."/>
            <person name="Laroche J."/>
        </authorList>
    </citation>
    <scope>NUCLEOTIDE SEQUENCE [LARGE SCALE GENOMIC DNA]</scope>
    <source>
        <strain evidence="2 3">CCMP1005</strain>
    </source>
</reference>
<dbReference type="AlphaFoldDB" id="K0S2N8"/>
<dbReference type="EMBL" id="AGNL01034494">
    <property type="protein sequence ID" value="EJK55236.1"/>
    <property type="molecule type" value="Genomic_DNA"/>
</dbReference>
<accession>K0S2N8</accession>
<protein>
    <submittedName>
        <fullName evidence="2">Uncharacterized protein</fullName>
    </submittedName>
</protein>
<keyword evidence="3" id="KW-1185">Reference proteome</keyword>
<organism evidence="2 3">
    <name type="scientific">Thalassiosira oceanica</name>
    <name type="common">Marine diatom</name>
    <dbReference type="NCBI Taxonomy" id="159749"/>
    <lineage>
        <taxon>Eukaryota</taxon>
        <taxon>Sar</taxon>
        <taxon>Stramenopiles</taxon>
        <taxon>Ochrophyta</taxon>
        <taxon>Bacillariophyta</taxon>
        <taxon>Coscinodiscophyceae</taxon>
        <taxon>Thalassiosirophycidae</taxon>
        <taxon>Thalassiosirales</taxon>
        <taxon>Thalassiosiraceae</taxon>
        <taxon>Thalassiosira</taxon>
    </lineage>
</organism>
<feature type="region of interest" description="Disordered" evidence="1">
    <location>
        <begin position="1"/>
        <end position="37"/>
    </location>
</feature>
<evidence type="ECO:0000313" key="2">
    <source>
        <dbReference type="EMBL" id="EJK55236.1"/>
    </source>
</evidence>
<feature type="non-terminal residue" evidence="2">
    <location>
        <position position="1"/>
    </location>
</feature>
<feature type="compositionally biased region" description="Polar residues" evidence="1">
    <location>
        <begin position="23"/>
        <end position="33"/>
    </location>
</feature>
<proteinExistence type="predicted"/>
<gene>
    <name evidence="2" type="ORF">THAOC_25048</name>
</gene>
<dbReference type="Proteomes" id="UP000266841">
    <property type="component" value="Unassembled WGS sequence"/>
</dbReference>
<sequence>INPALGRTGQHSPNMLGPRSVAPSESEQDSAPLSRSHAKTALLEVRGLIHVSSICPESEQVD</sequence>
<comment type="caution">
    <text evidence="2">The sequence shown here is derived from an EMBL/GenBank/DDBJ whole genome shotgun (WGS) entry which is preliminary data.</text>
</comment>
<evidence type="ECO:0000256" key="1">
    <source>
        <dbReference type="SAM" id="MobiDB-lite"/>
    </source>
</evidence>
<name>K0S2N8_THAOC</name>